<dbReference type="RefSeq" id="WP_092952694.1">
    <property type="nucleotide sequence ID" value="NZ_FOMQ01000007.1"/>
</dbReference>
<dbReference type="OrthoDB" id="9814432at2"/>
<evidence type="ECO:0000313" key="1">
    <source>
        <dbReference type="EMBL" id="SFD85317.1"/>
    </source>
</evidence>
<dbReference type="NCBIfam" id="NF041023">
    <property type="entry name" value="PP0621_fam"/>
    <property type="match status" value="1"/>
</dbReference>
<name>A0A1I1VQJ1_9BURK</name>
<dbReference type="InterPro" id="IPR049708">
    <property type="entry name" value="PP0621-like"/>
</dbReference>
<organism evidence="1 2">
    <name type="scientific">Paracidovorax konjaci</name>
    <dbReference type="NCBI Taxonomy" id="32040"/>
    <lineage>
        <taxon>Bacteria</taxon>
        <taxon>Pseudomonadati</taxon>
        <taxon>Pseudomonadota</taxon>
        <taxon>Betaproteobacteria</taxon>
        <taxon>Burkholderiales</taxon>
        <taxon>Comamonadaceae</taxon>
        <taxon>Paracidovorax</taxon>
    </lineage>
</organism>
<protein>
    <recommendedName>
        <fullName evidence="3">MYND finger</fullName>
    </recommendedName>
</protein>
<dbReference type="EMBL" id="FOMQ01000007">
    <property type="protein sequence ID" value="SFD85317.1"/>
    <property type="molecule type" value="Genomic_DNA"/>
</dbReference>
<accession>A0A1I1VQJ1</accession>
<dbReference type="Proteomes" id="UP000199517">
    <property type="component" value="Unassembled WGS sequence"/>
</dbReference>
<reference evidence="2" key="1">
    <citation type="submission" date="2016-10" db="EMBL/GenBank/DDBJ databases">
        <authorList>
            <person name="Varghese N."/>
            <person name="Submissions S."/>
        </authorList>
    </citation>
    <scope>NUCLEOTIDE SEQUENCE [LARGE SCALE GENOMIC DNA]</scope>
    <source>
        <strain evidence="2">DSM 7481</strain>
    </source>
</reference>
<evidence type="ECO:0008006" key="3">
    <source>
        <dbReference type="Google" id="ProtNLM"/>
    </source>
</evidence>
<evidence type="ECO:0000313" key="2">
    <source>
        <dbReference type="Proteomes" id="UP000199517"/>
    </source>
</evidence>
<gene>
    <name evidence="1" type="ORF">SAMN04489710_10787</name>
</gene>
<proteinExistence type="predicted"/>
<dbReference type="AlphaFoldDB" id="A0A1I1VQJ1"/>
<dbReference type="STRING" id="32040.SAMN04489710_10787"/>
<sequence>MKYLVLFIVLGVALWLWRSARRGPVAGTAPRRSLAAPQDMLPCAHCGVHVPGPQAVTHAGLTYCSHEHQRLGPR</sequence>
<keyword evidence="2" id="KW-1185">Reference proteome</keyword>